<dbReference type="GO" id="GO:0006508">
    <property type="term" value="P:proteolysis"/>
    <property type="evidence" value="ECO:0007669"/>
    <property type="project" value="UniProtKB-KW"/>
</dbReference>
<comment type="caution">
    <text evidence="3">The sequence shown here is derived from an EMBL/GenBank/DDBJ whole genome shotgun (WGS) entry which is preliminary data.</text>
</comment>
<reference evidence="3 4" key="1">
    <citation type="journal article" date="1994" name="Int. J. Syst. Bacteriol.">
        <title>Phylogenetic positions of novel aerobic, bacteriochlorophyll a-containing bacteria and description of Roseococcus thiosulfatophilus gen. nov., sp. nov., Erythromicrobium ramosum gen. nov., sp. nov., and Erythrobacter litoralis sp. nov.</title>
        <authorList>
            <person name="Yurkov V."/>
            <person name="Stackebrandt E."/>
            <person name="Holmes A."/>
            <person name="Fuerst J.A."/>
            <person name="Hugenholtz P."/>
            <person name="Golecki J."/>
            <person name="Gad'on N."/>
            <person name="Gorlenko V.M."/>
            <person name="Kompantseva E.I."/>
            <person name="Drews G."/>
        </authorList>
    </citation>
    <scope>NUCLEOTIDE SEQUENCE [LARGE SCALE GENOMIC DNA]</scope>
    <source>
        <strain evidence="3 4">KR-99</strain>
    </source>
</reference>
<name>A0A7V8RCJ1_9SPHN</name>
<dbReference type="InterPro" id="IPR001995">
    <property type="entry name" value="Peptidase_A2_cat"/>
</dbReference>
<keyword evidence="1 3" id="KW-0378">Hydrolase</keyword>
<evidence type="ECO:0000313" key="3">
    <source>
        <dbReference type="EMBL" id="MBA1373919.1"/>
    </source>
</evidence>
<dbReference type="InterPro" id="IPR021109">
    <property type="entry name" value="Peptidase_aspartic_dom_sf"/>
</dbReference>
<evidence type="ECO:0000259" key="2">
    <source>
        <dbReference type="PROSITE" id="PS50175"/>
    </source>
</evidence>
<organism evidence="3 4">
    <name type="scientific">Sphingomonas ursincola</name>
    <dbReference type="NCBI Taxonomy" id="56361"/>
    <lineage>
        <taxon>Bacteria</taxon>
        <taxon>Pseudomonadati</taxon>
        <taxon>Pseudomonadota</taxon>
        <taxon>Alphaproteobacteria</taxon>
        <taxon>Sphingomonadales</taxon>
        <taxon>Sphingomonadaceae</taxon>
        <taxon>Sphingomonas</taxon>
    </lineage>
</organism>
<protein>
    <submittedName>
        <fullName evidence="3">TIGR02281 family clan AA aspartic protease</fullName>
        <ecNumber evidence="3">3.4.23.-</ecNumber>
    </submittedName>
</protein>
<dbReference type="AlphaFoldDB" id="A0A7V8RCJ1"/>
<dbReference type="EC" id="3.4.23.-" evidence="3"/>
<dbReference type="Pfam" id="PF13975">
    <property type="entry name" value="gag-asp_proteas"/>
    <property type="match status" value="1"/>
</dbReference>
<keyword evidence="4" id="KW-1185">Reference proteome</keyword>
<dbReference type="PROSITE" id="PS50175">
    <property type="entry name" value="ASP_PROT_RETROV"/>
    <property type="match status" value="1"/>
</dbReference>
<sequence>MGTFTEIVCVAASLGLGLGALGVDWHVYGSPSEPPPPRILGNLAQTPAEAGEDGRMFVNGQVNGTPIRFMVDTGSTVTILNARDAQRAGLADQGHYIPIAGLAGRVEAIQTSVDELVIGQARKRNVDLFVVKDLEHSLLGIDMLRHAGPLHLRFDVPAS</sequence>
<dbReference type="CDD" id="cd05483">
    <property type="entry name" value="retropepsin_like_bacteria"/>
    <property type="match status" value="1"/>
</dbReference>
<dbReference type="GO" id="GO:0004190">
    <property type="term" value="F:aspartic-type endopeptidase activity"/>
    <property type="evidence" value="ECO:0007669"/>
    <property type="project" value="InterPro"/>
</dbReference>
<dbReference type="EMBL" id="VDES01000002">
    <property type="protein sequence ID" value="MBA1373919.1"/>
    <property type="molecule type" value="Genomic_DNA"/>
</dbReference>
<evidence type="ECO:0000256" key="1">
    <source>
        <dbReference type="ARBA" id="ARBA00022801"/>
    </source>
</evidence>
<dbReference type="RefSeq" id="WP_181266929.1">
    <property type="nucleotide sequence ID" value="NZ_BAAAGB010000001.1"/>
</dbReference>
<feature type="domain" description="Peptidase A2" evidence="2">
    <location>
        <begin position="67"/>
        <end position="143"/>
    </location>
</feature>
<dbReference type="Proteomes" id="UP000589292">
    <property type="component" value="Unassembled WGS sequence"/>
</dbReference>
<dbReference type="InterPro" id="IPR001969">
    <property type="entry name" value="Aspartic_peptidase_AS"/>
</dbReference>
<accession>A0A7V8RCJ1</accession>
<keyword evidence="3" id="KW-0645">Protease</keyword>
<evidence type="ECO:0000313" key="4">
    <source>
        <dbReference type="Proteomes" id="UP000589292"/>
    </source>
</evidence>
<dbReference type="SUPFAM" id="SSF50630">
    <property type="entry name" value="Acid proteases"/>
    <property type="match status" value="1"/>
</dbReference>
<dbReference type="InterPro" id="IPR034122">
    <property type="entry name" value="Retropepsin-like_bacterial"/>
</dbReference>
<proteinExistence type="predicted"/>
<dbReference type="Gene3D" id="2.40.70.10">
    <property type="entry name" value="Acid Proteases"/>
    <property type="match status" value="1"/>
</dbReference>
<dbReference type="NCBIfam" id="TIGR02281">
    <property type="entry name" value="clan_AA_DTGA"/>
    <property type="match status" value="1"/>
</dbReference>
<dbReference type="InterPro" id="IPR011969">
    <property type="entry name" value="Clan_AA_Asp_peptidase_C"/>
</dbReference>
<dbReference type="PROSITE" id="PS00141">
    <property type="entry name" value="ASP_PROTEASE"/>
    <property type="match status" value="1"/>
</dbReference>
<gene>
    <name evidence="3" type="ORF">FG486_06175</name>
</gene>